<name>A0A645G6X5_9ZZZZ</name>
<dbReference type="AlphaFoldDB" id="A0A645G6X5"/>
<accession>A0A645G6X5</accession>
<protein>
    <submittedName>
        <fullName evidence="1">Uncharacterized protein</fullName>
    </submittedName>
</protein>
<reference evidence="1" key="1">
    <citation type="submission" date="2019-08" db="EMBL/GenBank/DDBJ databases">
        <authorList>
            <person name="Kucharzyk K."/>
            <person name="Murdoch R.W."/>
            <person name="Higgins S."/>
            <person name="Loffler F."/>
        </authorList>
    </citation>
    <scope>NUCLEOTIDE SEQUENCE</scope>
</reference>
<gene>
    <name evidence="1" type="ORF">SDC9_169100</name>
</gene>
<comment type="caution">
    <text evidence="1">The sequence shown here is derived from an EMBL/GenBank/DDBJ whole genome shotgun (WGS) entry which is preliminary data.</text>
</comment>
<sequence length="155" mass="17100">MVAILRIDHRHTQRALGVALHQQHQGAEPVFMLGDYLYDVPFYARLADPVHVVGRWSDPQIALRDNWRKELADAGAFDTALAQQVLVEPQALPADLCSHKVSWLLAPASGPRHPAFLNQSSAIRTSNGFSLWRVESERLPSLNCSGTPNAGSADR</sequence>
<proteinExistence type="predicted"/>
<organism evidence="1">
    <name type="scientific">bioreactor metagenome</name>
    <dbReference type="NCBI Taxonomy" id="1076179"/>
    <lineage>
        <taxon>unclassified sequences</taxon>
        <taxon>metagenomes</taxon>
        <taxon>ecological metagenomes</taxon>
    </lineage>
</organism>
<dbReference type="EMBL" id="VSSQ01069765">
    <property type="protein sequence ID" value="MPN21720.1"/>
    <property type="molecule type" value="Genomic_DNA"/>
</dbReference>
<evidence type="ECO:0000313" key="1">
    <source>
        <dbReference type="EMBL" id="MPN21720.1"/>
    </source>
</evidence>